<dbReference type="Proteomes" id="UP001457282">
    <property type="component" value="Unassembled WGS sequence"/>
</dbReference>
<keyword evidence="3" id="KW-1185">Reference proteome</keyword>
<protein>
    <submittedName>
        <fullName evidence="2">Uncharacterized protein</fullName>
    </submittedName>
</protein>
<evidence type="ECO:0000313" key="2">
    <source>
        <dbReference type="EMBL" id="KAK9911897.1"/>
    </source>
</evidence>
<dbReference type="AlphaFoldDB" id="A0AAW1VV11"/>
<organism evidence="2 3">
    <name type="scientific">Rubus argutus</name>
    <name type="common">Southern blackberry</name>
    <dbReference type="NCBI Taxonomy" id="59490"/>
    <lineage>
        <taxon>Eukaryota</taxon>
        <taxon>Viridiplantae</taxon>
        <taxon>Streptophyta</taxon>
        <taxon>Embryophyta</taxon>
        <taxon>Tracheophyta</taxon>
        <taxon>Spermatophyta</taxon>
        <taxon>Magnoliopsida</taxon>
        <taxon>eudicotyledons</taxon>
        <taxon>Gunneridae</taxon>
        <taxon>Pentapetalae</taxon>
        <taxon>rosids</taxon>
        <taxon>fabids</taxon>
        <taxon>Rosales</taxon>
        <taxon>Rosaceae</taxon>
        <taxon>Rosoideae</taxon>
        <taxon>Rosoideae incertae sedis</taxon>
        <taxon>Rubus</taxon>
    </lineage>
</organism>
<name>A0AAW1VV11_RUBAR</name>
<sequence length="163" mass="17656">MEVNDGDGRTEQWAGHGLNRRQRWTVEEERHQLGSVGEQQPQGMLTVIRARDAESWRRGGKGSLRLRRRGSHGVGRGGLGSTAEATRDGGAHGDGNLGLLRGDSDGELAAARTGHGLGFAAAGLLMKIDLRWSRLCTGRRWQLCEACGDQLRWRGKEACGGAE</sequence>
<dbReference type="EMBL" id="JBEDUW010000007">
    <property type="protein sequence ID" value="KAK9911897.1"/>
    <property type="molecule type" value="Genomic_DNA"/>
</dbReference>
<evidence type="ECO:0000313" key="3">
    <source>
        <dbReference type="Proteomes" id="UP001457282"/>
    </source>
</evidence>
<reference evidence="2 3" key="1">
    <citation type="journal article" date="2023" name="G3 (Bethesda)">
        <title>A chromosome-length genome assembly and annotation of blackberry (Rubus argutus, cv. 'Hillquist').</title>
        <authorList>
            <person name="Bruna T."/>
            <person name="Aryal R."/>
            <person name="Dudchenko O."/>
            <person name="Sargent D.J."/>
            <person name="Mead D."/>
            <person name="Buti M."/>
            <person name="Cavallini A."/>
            <person name="Hytonen T."/>
            <person name="Andres J."/>
            <person name="Pham M."/>
            <person name="Weisz D."/>
            <person name="Mascagni F."/>
            <person name="Usai G."/>
            <person name="Natali L."/>
            <person name="Bassil N."/>
            <person name="Fernandez G.E."/>
            <person name="Lomsadze A."/>
            <person name="Armour M."/>
            <person name="Olukolu B."/>
            <person name="Poorten T."/>
            <person name="Britton C."/>
            <person name="Davik J."/>
            <person name="Ashrafi H."/>
            <person name="Aiden E.L."/>
            <person name="Borodovsky M."/>
            <person name="Worthington M."/>
        </authorList>
    </citation>
    <scope>NUCLEOTIDE SEQUENCE [LARGE SCALE GENOMIC DNA]</scope>
    <source>
        <strain evidence="2">PI 553951</strain>
    </source>
</reference>
<feature type="region of interest" description="Disordered" evidence="1">
    <location>
        <begin position="67"/>
        <end position="96"/>
    </location>
</feature>
<evidence type="ECO:0000256" key="1">
    <source>
        <dbReference type="SAM" id="MobiDB-lite"/>
    </source>
</evidence>
<accession>A0AAW1VV11</accession>
<comment type="caution">
    <text evidence="2">The sequence shown here is derived from an EMBL/GenBank/DDBJ whole genome shotgun (WGS) entry which is preliminary data.</text>
</comment>
<proteinExistence type="predicted"/>
<gene>
    <name evidence="2" type="ORF">M0R45_035777</name>
</gene>